<accession>A0A2W7QTW9</accession>
<sequence>MLDEQQARTYHSKHFILRSSKIRNTNFNFFSNLSVVFLLILGVSCQNPENQSSPSKSQSIGPSNGALLVGGGGMTDEMWQVFFEFAGGDIARLVVIPTAFDENSINYDPEFKILERNFRARGFTDIQFMHTRDSLLADTDEFVKPLKSATAVWLEGGRQWRLADAYLNTKTFTELNEVLNRGGIIGGHSAGASIQGSYLVRGGRDVEGNYKIMGDPEVGFGFVTNTAFDQHHLYRNRQYDMFELLKSRPELLGIGIDEDTGIIVQGDEFEVIGNKYVAIYDGTFWSPYYNEIDTMETGKNKFYVLKNGDKYNLKERRVQRNRFIEPNAISAEELQEYVGDFLYEKSKVYWNNMLVENDTLKFQGYRRDLVLDRIPIYPYEKDVFFDTDAELWFHFVRDSSGRIVGFDKKTHQIIDGLNQRFNKTSE</sequence>
<evidence type="ECO:0000256" key="3">
    <source>
        <dbReference type="ARBA" id="ARBA00022801"/>
    </source>
</evidence>
<dbReference type="GO" id="GO:0006508">
    <property type="term" value="P:proteolysis"/>
    <property type="evidence" value="ECO:0007669"/>
    <property type="project" value="UniProtKB-KW"/>
</dbReference>
<keyword evidence="2" id="KW-0645">Protease</keyword>
<keyword evidence="4" id="KW-0720">Serine protease</keyword>
<organism evidence="5 6">
    <name type="scientific">Algoriphagus chordae</name>
    <dbReference type="NCBI Taxonomy" id="237019"/>
    <lineage>
        <taxon>Bacteria</taxon>
        <taxon>Pseudomonadati</taxon>
        <taxon>Bacteroidota</taxon>
        <taxon>Cytophagia</taxon>
        <taxon>Cytophagales</taxon>
        <taxon>Cyclobacteriaceae</taxon>
        <taxon>Algoriphagus</taxon>
    </lineage>
</organism>
<dbReference type="CDD" id="cd03145">
    <property type="entry name" value="GAT1_cyanophycinase"/>
    <property type="match status" value="1"/>
</dbReference>
<dbReference type="Gene3D" id="3.40.50.880">
    <property type="match status" value="1"/>
</dbReference>
<dbReference type="Pfam" id="PF03575">
    <property type="entry name" value="Peptidase_S51"/>
    <property type="match status" value="1"/>
</dbReference>
<evidence type="ECO:0000313" key="5">
    <source>
        <dbReference type="EMBL" id="PZX50596.1"/>
    </source>
</evidence>
<comment type="similarity">
    <text evidence="1">Belongs to the peptidase S51 family.</text>
</comment>
<gene>
    <name evidence="5" type="ORF">LV85_02703</name>
</gene>
<protein>
    <submittedName>
        <fullName evidence="5">Cyanophycinase</fullName>
    </submittedName>
</protein>
<dbReference type="InterPro" id="IPR029062">
    <property type="entry name" value="Class_I_gatase-like"/>
</dbReference>
<evidence type="ECO:0000256" key="1">
    <source>
        <dbReference type="ARBA" id="ARBA00006534"/>
    </source>
</evidence>
<keyword evidence="3" id="KW-0378">Hydrolase</keyword>
<reference evidence="5 6" key="1">
    <citation type="submission" date="2018-06" db="EMBL/GenBank/DDBJ databases">
        <title>Genomic Encyclopedia of Archaeal and Bacterial Type Strains, Phase II (KMG-II): from individual species to whole genera.</title>
        <authorList>
            <person name="Goeker M."/>
        </authorList>
    </citation>
    <scope>NUCLEOTIDE SEQUENCE [LARGE SCALE GENOMIC DNA]</scope>
    <source>
        <strain evidence="5 6">DSM 19830</strain>
    </source>
</reference>
<dbReference type="PANTHER" id="PTHR36175">
    <property type="entry name" value="CYANOPHYCINASE"/>
    <property type="match status" value="1"/>
</dbReference>
<evidence type="ECO:0000313" key="6">
    <source>
        <dbReference type="Proteomes" id="UP000248882"/>
    </source>
</evidence>
<dbReference type="SUPFAM" id="SSF52317">
    <property type="entry name" value="Class I glutamine amidotransferase-like"/>
    <property type="match status" value="1"/>
</dbReference>
<dbReference type="Proteomes" id="UP000248882">
    <property type="component" value="Unassembled WGS sequence"/>
</dbReference>
<evidence type="ECO:0000256" key="2">
    <source>
        <dbReference type="ARBA" id="ARBA00022670"/>
    </source>
</evidence>
<dbReference type="EMBL" id="QKZT01000011">
    <property type="protein sequence ID" value="PZX50596.1"/>
    <property type="molecule type" value="Genomic_DNA"/>
</dbReference>
<keyword evidence="6" id="KW-1185">Reference proteome</keyword>
<comment type="caution">
    <text evidence="5">The sequence shown here is derived from an EMBL/GenBank/DDBJ whole genome shotgun (WGS) entry which is preliminary data.</text>
</comment>
<dbReference type="InterPro" id="IPR005320">
    <property type="entry name" value="Peptidase_S51"/>
</dbReference>
<dbReference type="GO" id="GO:0008236">
    <property type="term" value="F:serine-type peptidase activity"/>
    <property type="evidence" value="ECO:0007669"/>
    <property type="project" value="UniProtKB-KW"/>
</dbReference>
<proteinExistence type="inferred from homology"/>
<evidence type="ECO:0000256" key="4">
    <source>
        <dbReference type="ARBA" id="ARBA00022825"/>
    </source>
</evidence>
<dbReference type="PANTHER" id="PTHR36175:SF1">
    <property type="entry name" value="CYANOPHYCINASE"/>
    <property type="match status" value="1"/>
</dbReference>
<name>A0A2W7QTW9_9BACT</name>
<dbReference type="AlphaFoldDB" id="A0A2W7QTW9"/>